<accession>A0A7C9JR87</accession>
<dbReference type="AlphaFoldDB" id="A0A7C9JR87"/>
<dbReference type="SUPFAM" id="SSF143880">
    <property type="entry name" value="NE0471 N-terminal domain-like"/>
    <property type="match status" value="1"/>
</dbReference>
<protein>
    <submittedName>
        <fullName evidence="1">DUF2442 domain-containing protein</fullName>
    </submittedName>
</protein>
<dbReference type="Gene3D" id="3.30.2020.10">
    <property type="entry name" value="NE0471-like N-terminal domain"/>
    <property type="match status" value="1"/>
</dbReference>
<dbReference type="Pfam" id="PF10387">
    <property type="entry name" value="DUF2442"/>
    <property type="match status" value="1"/>
</dbReference>
<dbReference type="EMBL" id="QWKH01000011">
    <property type="protein sequence ID" value="NBI33997.1"/>
    <property type="molecule type" value="Genomic_DNA"/>
</dbReference>
<evidence type="ECO:0000313" key="1">
    <source>
        <dbReference type="EMBL" id="NBI33997.1"/>
    </source>
</evidence>
<reference evidence="1" key="1">
    <citation type="submission" date="2018-08" db="EMBL/GenBank/DDBJ databases">
        <title>Murine metabolic-syndrome-specific gut microbial biobank.</title>
        <authorList>
            <person name="Liu C."/>
        </authorList>
    </citation>
    <scope>NUCLEOTIDE SEQUENCE [LARGE SCALE GENOMIC DNA]</scope>
    <source>
        <strain evidence="1">Z82</strain>
    </source>
</reference>
<dbReference type="InterPro" id="IPR018841">
    <property type="entry name" value="DUF2442"/>
</dbReference>
<organism evidence="1">
    <name type="scientific">Muribaculaceae bacterium Z82</name>
    <dbReference type="NCBI Taxonomy" id="2304548"/>
    <lineage>
        <taxon>Bacteria</taxon>
        <taxon>Pseudomonadati</taxon>
        <taxon>Bacteroidota</taxon>
        <taxon>Bacteroidia</taxon>
        <taxon>Bacteroidales</taxon>
        <taxon>Muribaculaceae</taxon>
    </lineage>
</organism>
<sequence length="91" mass="10283">MAIRRIKHIDPVLPLKLRVSFDDGRVVLYDVAEDVRDIPAYAPLETVPGLFGQVQLDQSRTCVFWNDEIDLPSDAVYEYGEEVAPAHDGVR</sequence>
<dbReference type="InterPro" id="IPR036782">
    <property type="entry name" value="NE0471-like_N"/>
</dbReference>
<name>A0A7C9JR87_9BACT</name>
<comment type="caution">
    <text evidence="1">The sequence shown here is derived from an EMBL/GenBank/DDBJ whole genome shotgun (WGS) entry which is preliminary data.</text>
</comment>
<gene>
    <name evidence="1" type="ORF">D1639_02890</name>
</gene>
<proteinExistence type="predicted"/>